<keyword evidence="2" id="KW-0812">Transmembrane</keyword>
<dbReference type="EMBL" id="CAJGYM010000078">
    <property type="protein sequence ID" value="CAD6196698.1"/>
    <property type="molecule type" value="Genomic_DNA"/>
</dbReference>
<feature type="compositionally biased region" description="Polar residues" evidence="1">
    <location>
        <begin position="157"/>
        <end position="167"/>
    </location>
</feature>
<keyword evidence="2" id="KW-1133">Transmembrane helix</keyword>
<evidence type="ECO:0000313" key="4">
    <source>
        <dbReference type="Proteomes" id="UP000835052"/>
    </source>
</evidence>
<evidence type="ECO:0000256" key="2">
    <source>
        <dbReference type="SAM" id="Phobius"/>
    </source>
</evidence>
<feature type="region of interest" description="Disordered" evidence="1">
    <location>
        <begin position="52"/>
        <end position="90"/>
    </location>
</feature>
<gene>
    <name evidence="3" type="ORF">CAUJ_LOCUS12610</name>
</gene>
<evidence type="ECO:0000313" key="3">
    <source>
        <dbReference type="EMBL" id="CAD6196698.1"/>
    </source>
</evidence>
<feature type="region of interest" description="Disordered" evidence="1">
    <location>
        <begin position="127"/>
        <end position="167"/>
    </location>
</feature>
<feature type="transmembrane region" description="Helical" evidence="2">
    <location>
        <begin position="6"/>
        <end position="30"/>
    </location>
</feature>
<feature type="compositionally biased region" description="Basic and acidic residues" evidence="1">
    <location>
        <begin position="127"/>
        <end position="137"/>
    </location>
</feature>
<evidence type="ECO:0000256" key="1">
    <source>
        <dbReference type="SAM" id="MobiDB-lite"/>
    </source>
</evidence>
<feature type="compositionally biased region" description="Acidic residues" evidence="1">
    <location>
        <begin position="144"/>
        <end position="154"/>
    </location>
</feature>
<proteinExistence type="predicted"/>
<dbReference type="OrthoDB" id="5826461at2759"/>
<organism evidence="3 4">
    <name type="scientific">Caenorhabditis auriculariae</name>
    <dbReference type="NCBI Taxonomy" id="2777116"/>
    <lineage>
        <taxon>Eukaryota</taxon>
        <taxon>Metazoa</taxon>
        <taxon>Ecdysozoa</taxon>
        <taxon>Nematoda</taxon>
        <taxon>Chromadorea</taxon>
        <taxon>Rhabditida</taxon>
        <taxon>Rhabditina</taxon>
        <taxon>Rhabditomorpha</taxon>
        <taxon>Rhabditoidea</taxon>
        <taxon>Rhabditidae</taxon>
        <taxon>Peloderinae</taxon>
        <taxon>Caenorhabditis</taxon>
    </lineage>
</organism>
<dbReference type="Proteomes" id="UP000835052">
    <property type="component" value="Unassembled WGS sequence"/>
</dbReference>
<keyword evidence="2" id="KW-0472">Membrane</keyword>
<protein>
    <submittedName>
        <fullName evidence="3">Uncharacterized protein</fullName>
    </submittedName>
</protein>
<feature type="compositionally biased region" description="Basic and acidic residues" evidence="1">
    <location>
        <begin position="68"/>
        <end position="78"/>
    </location>
</feature>
<keyword evidence="4" id="KW-1185">Reference proteome</keyword>
<accession>A0A8S1HR80</accession>
<sequence length="167" mass="19100">MELSLELITVVSIASFCVVSSVLCVTVWLCRWRRDQVRHIDEKDEPRLEMRYLESKNTTKPPSTTFEKSTRRKSEQKETSSSQKIGDAFPDETIAQSFHPFVTFQKRIDTISDITVSNDSLQRNDSKVNVFKGDRQSRSTSDAPDNEMPDEEDLNPGLNNSINLEVI</sequence>
<feature type="compositionally biased region" description="Polar residues" evidence="1">
    <location>
        <begin position="55"/>
        <end position="67"/>
    </location>
</feature>
<reference evidence="3" key="1">
    <citation type="submission" date="2020-10" db="EMBL/GenBank/DDBJ databases">
        <authorList>
            <person name="Kikuchi T."/>
        </authorList>
    </citation>
    <scope>NUCLEOTIDE SEQUENCE</scope>
    <source>
        <strain evidence="3">NKZ352</strain>
    </source>
</reference>
<comment type="caution">
    <text evidence="3">The sequence shown here is derived from an EMBL/GenBank/DDBJ whole genome shotgun (WGS) entry which is preliminary data.</text>
</comment>
<name>A0A8S1HR80_9PELO</name>
<dbReference type="AlphaFoldDB" id="A0A8S1HR80"/>